<reference evidence="9" key="1">
    <citation type="submission" date="2025-08" db="UniProtKB">
        <authorList>
            <consortium name="RefSeq"/>
        </authorList>
    </citation>
    <scope>IDENTIFICATION</scope>
    <source>
        <strain evidence="9">Quisiro</strain>
        <tissue evidence="9">Liver</tissue>
    </source>
</reference>
<dbReference type="OrthoDB" id="10067602at2759"/>
<feature type="region of interest" description="Disordered" evidence="7">
    <location>
        <begin position="219"/>
        <end position="239"/>
    </location>
</feature>
<dbReference type="STRING" id="52670.A0A2I4B885"/>
<sequence length="239" mass="26536">MCRLYCTTAMPLPDTLYCSEQIIIPPELPDILKHFTKAAIRAQPCDLLAWSSAYFHALAKGESLTVKEKNVTQTDSGLTPGLLKILHQQLSPMQTCSREELQDKWKGQGLPAEQLETLLLVGSFGTEIDWMEFFAVGCGDLGGTLLTSLKFACEILTDDEEGGPARIPFDTFVRLYTYLARRDADLSQDSIDSFLNDLRQQAELQDGMIEPLDFMHRDDVDSAPAGSPVVSRTSSRAEK</sequence>
<gene>
    <name evidence="9" type="primary">ropn1l</name>
</gene>
<dbReference type="GO" id="GO:0031514">
    <property type="term" value="C:motile cilium"/>
    <property type="evidence" value="ECO:0007669"/>
    <property type="project" value="UniProtKB-SubCell"/>
</dbReference>
<dbReference type="Proteomes" id="UP000192220">
    <property type="component" value="Unplaced"/>
</dbReference>
<keyword evidence="3" id="KW-0969">Cilium</keyword>
<keyword evidence="4" id="KW-0966">Cell projection</keyword>
<keyword evidence="8" id="KW-1185">Reference proteome</keyword>
<name>A0A2I4B885_AUSLI</name>
<evidence type="ECO:0000256" key="2">
    <source>
        <dbReference type="ARBA" id="ARBA00022846"/>
    </source>
</evidence>
<keyword evidence="2" id="KW-0282">Flagellum</keyword>
<dbReference type="FunFam" id="1.20.890.10:FF:000004">
    <property type="entry name" value="ropporin-1-like protein isoform X2"/>
    <property type="match status" value="1"/>
</dbReference>
<dbReference type="PANTHER" id="PTHR14952:SF14">
    <property type="entry name" value="ROPPORIN-1-LIKE PROTEIN"/>
    <property type="match status" value="1"/>
</dbReference>
<feature type="compositionally biased region" description="Polar residues" evidence="7">
    <location>
        <begin position="230"/>
        <end position="239"/>
    </location>
</feature>
<protein>
    <recommendedName>
        <fullName evidence="6">Ropporin-1-like protein</fullName>
    </recommendedName>
</protein>
<comment type="subcellular location">
    <subcellularLocation>
        <location evidence="1">Cell projection</location>
        <location evidence="1">Cilium</location>
        <location evidence="1">Flagellum</location>
    </subcellularLocation>
</comment>
<dbReference type="PANTHER" id="PTHR14952">
    <property type="entry name" value="ROPPORIN-1-LIKE PROTEIN"/>
    <property type="match status" value="1"/>
</dbReference>
<dbReference type="CTD" id="83853"/>
<dbReference type="InterPro" id="IPR047844">
    <property type="entry name" value="ROP_DD"/>
</dbReference>
<dbReference type="InParanoid" id="A0A2I4B885"/>
<accession>A0A2I4B885</accession>
<evidence type="ECO:0000256" key="3">
    <source>
        <dbReference type="ARBA" id="ARBA00023069"/>
    </source>
</evidence>
<evidence type="ECO:0000256" key="1">
    <source>
        <dbReference type="ARBA" id="ARBA00004230"/>
    </source>
</evidence>
<dbReference type="Gene3D" id="1.20.890.10">
    <property type="entry name" value="cAMP-dependent protein kinase regulatory subunit, dimerization-anchoring domain"/>
    <property type="match status" value="1"/>
</dbReference>
<dbReference type="KEGG" id="alim:106517571"/>
<dbReference type="SUPFAM" id="SSF47391">
    <property type="entry name" value="Dimerization-anchoring domain of cAMP-dependent PK regulatory subunit"/>
    <property type="match status" value="1"/>
</dbReference>
<evidence type="ECO:0000313" key="8">
    <source>
        <dbReference type="Proteomes" id="UP000192220"/>
    </source>
</evidence>
<dbReference type="FunCoup" id="A0A2I4B885">
    <property type="interactions" value="275"/>
</dbReference>
<evidence type="ECO:0000256" key="6">
    <source>
        <dbReference type="ARBA" id="ARBA00040933"/>
    </source>
</evidence>
<evidence type="ECO:0000256" key="4">
    <source>
        <dbReference type="ARBA" id="ARBA00023273"/>
    </source>
</evidence>
<evidence type="ECO:0000256" key="5">
    <source>
        <dbReference type="ARBA" id="ARBA00035651"/>
    </source>
</evidence>
<comment type="similarity">
    <text evidence="5">Belongs to the ropporin family.</text>
</comment>
<organism evidence="8 9">
    <name type="scientific">Austrofundulus limnaeus</name>
    <name type="common">Annual killifish</name>
    <dbReference type="NCBI Taxonomy" id="52670"/>
    <lineage>
        <taxon>Eukaryota</taxon>
        <taxon>Metazoa</taxon>
        <taxon>Chordata</taxon>
        <taxon>Craniata</taxon>
        <taxon>Vertebrata</taxon>
        <taxon>Euteleostomi</taxon>
        <taxon>Actinopterygii</taxon>
        <taxon>Neopterygii</taxon>
        <taxon>Teleostei</taxon>
        <taxon>Neoteleostei</taxon>
        <taxon>Acanthomorphata</taxon>
        <taxon>Ovalentaria</taxon>
        <taxon>Atherinomorphae</taxon>
        <taxon>Cyprinodontiformes</taxon>
        <taxon>Rivulidae</taxon>
        <taxon>Austrofundulus</taxon>
    </lineage>
</organism>
<proteinExistence type="inferred from homology"/>
<dbReference type="AlphaFoldDB" id="A0A2I4B885"/>
<evidence type="ECO:0000256" key="7">
    <source>
        <dbReference type="SAM" id="MobiDB-lite"/>
    </source>
</evidence>
<dbReference type="RefSeq" id="XP_013863937.1">
    <property type="nucleotide sequence ID" value="XM_014008483.1"/>
</dbReference>
<evidence type="ECO:0000313" key="9">
    <source>
        <dbReference type="RefSeq" id="XP_013863937.1"/>
    </source>
</evidence>
<dbReference type="CDD" id="cd23019">
    <property type="entry name" value="DD_ROP"/>
    <property type="match status" value="1"/>
</dbReference>